<dbReference type="EMBL" id="KN716355">
    <property type="protein sequence ID" value="KJH46375.1"/>
    <property type="molecule type" value="Genomic_DNA"/>
</dbReference>
<dbReference type="AlphaFoldDB" id="A0A0D8XPC0"/>
<accession>A0A0D8XPC0</accession>
<proteinExistence type="predicted"/>
<dbReference type="InterPro" id="IPR008569">
    <property type="entry name" value="DUF851"/>
</dbReference>
<name>A0A0D8XPC0_DICVI</name>
<dbReference type="Proteomes" id="UP000053766">
    <property type="component" value="Unassembled WGS sequence"/>
</dbReference>
<organism evidence="2 3">
    <name type="scientific">Dictyocaulus viviparus</name>
    <name type="common">Bovine lungworm</name>
    <dbReference type="NCBI Taxonomy" id="29172"/>
    <lineage>
        <taxon>Eukaryota</taxon>
        <taxon>Metazoa</taxon>
        <taxon>Ecdysozoa</taxon>
        <taxon>Nematoda</taxon>
        <taxon>Chromadorea</taxon>
        <taxon>Rhabditida</taxon>
        <taxon>Rhabditina</taxon>
        <taxon>Rhabditomorpha</taxon>
        <taxon>Strongyloidea</taxon>
        <taxon>Metastrongylidae</taxon>
        <taxon>Dictyocaulus</taxon>
    </lineage>
</organism>
<reference evidence="2 3" key="1">
    <citation type="submission" date="2013-11" db="EMBL/GenBank/DDBJ databases">
        <title>Draft genome of the bovine lungworm Dictyocaulus viviparus.</title>
        <authorList>
            <person name="Mitreva M."/>
        </authorList>
    </citation>
    <scope>NUCLEOTIDE SEQUENCE [LARGE SCALE GENOMIC DNA]</scope>
    <source>
        <strain evidence="2 3">HannoverDv2000</strain>
    </source>
</reference>
<protein>
    <submittedName>
        <fullName evidence="2">Uncharacterized protein</fullName>
    </submittedName>
</protein>
<evidence type="ECO:0000313" key="2">
    <source>
        <dbReference type="EMBL" id="KJH46375.1"/>
    </source>
</evidence>
<feature type="region of interest" description="Disordered" evidence="1">
    <location>
        <begin position="1"/>
        <end position="26"/>
    </location>
</feature>
<keyword evidence="3" id="KW-1185">Reference proteome</keyword>
<dbReference type="OrthoDB" id="5867859at2759"/>
<reference evidence="3" key="2">
    <citation type="journal article" date="2016" name="Sci. Rep.">
        <title>Dictyocaulus viviparus genome, variome and transcriptome elucidate lungworm biology and support future intervention.</title>
        <authorList>
            <person name="McNulty S.N."/>
            <person name="Strube C."/>
            <person name="Rosa B.A."/>
            <person name="Martin J.C."/>
            <person name="Tyagi R."/>
            <person name="Choi Y.J."/>
            <person name="Wang Q."/>
            <person name="Hallsworth Pepin K."/>
            <person name="Zhang X."/>
            <person name="Ozersky P."/>
            <person name="Wilson R.K."/>
            <person name="Sternberg P.W."/>
            <person name="Gasser R.B."/>
            <person name="Mitreva M."/>
        </authorList>
    </citation>
    <scope>NUCLEOTIDE SEQUENCE [LARGE SCALE GENOMIC DNA]</scope>
    <source>
        <strain evidence="3">HannoverDv2000</strain>
    </source>
</reference>
<evidence type="ECO:0000256" key="1">
    <source>
        <dbReference type="SAM" id="MobiDB-lite"/>
    </source>
</evidence>
<evidence type="ECO:0000313" key="3">
    <source>
        <dbReference type="Proteomes" id="UP000053766"/>
    </source>
</evidence>
<sequence length="208" mass="23029">MTPSESLVAEETPKSYGETRGESCVSPPMSTKFETNPQVLSSTGLPCVKNKNNEGKLFVNGVPFWVGNINEDVTDEENVLNAAVILEVASGKLSLVNMPDESIILDMYADWTVLQSRDQKCFSKDVLFGNTVRSMVNLFETAEHEKSAQARHALEAKINVLNVDDPTMVVYYMVNRSSTQTDTEGEDQIDVGIAEIELEICCNVHIIY</sequence>
<dbReference type="Pfam" id="PF05867">
    <property type="entry name" value="DUF851"/>
    <property type="match status" value="1"/>
</dbReference>
<feature type="compositionally biased region" description="Basic and acidic residues" evidence="1">
    <location>
        <begin position="11"/>
        <end position="21"/>
    </location>
</feature>
<dbReference type="STRING" id="29172.A0A0D8XPC0"/>
<gene>
    <name evidence="2" type="ORF">DICVIV_07543</name>
</gene>